<dbReference type="GO" id="GO:0015066">
    <property type="term" value="F:alpha-amylase inhibitor activity"/>
    <property type="evidence" value="ECO:0007669"/>
    <property type="project" value="InterPro"/>
</dbReference>
<accession>A0A5N6C330</accession>
<feature type="signal peptide" evidence="1">
    <location>
        <begin position="1"/>
        <end position="32"/>
    </location>
</feature>
<sequence>MILRGIRNGVLTLSAAALLTAAAAAQAGAASAAPASVSAASCARVNHSSGYVTQTVKVTNNCGYTVSFSVRRVGPDSPCYIVRPGHYRTYKWGNGLNYQGIRWNCS</sequence>
<name>A0A5N6C330_9ACTN</name>
<evidence type="ECO:0000313" key="3">
    <source>
        <dbReference type="Proteomes" id="UP000313066"/>
    </source>
</evidence>
<dbReference type="EMBL" id="VDMA02000002">
    <property type="protein sequence ID" value="KAB8187121.1"/>
    <property type="molecule type" value="Genomic_DNA"/>
</dbReference>
<evidence type="ECO:0000313" key="2">
    <source>
        <dbReference type="EMBL" id="KAB8187121.1"/>
    </source>
</evidence>
<evidence type="ECO:0000256" key="1">
    <source>
        <dbReference type="SAM" id="SignalP"/>
    </source>
</evidence>
<dbReference type="Gene3D" id="2.60.40.20">
    <property type="entry name" value="Alpha-amylase inhibitor"/>
    <property type="match status" value="1"/>
</dbReference>
<proteinExistence type="predicted"/>
<comment type="caution">
    <text evidence="2">The sequence shown here is derived from an EMBL/GenBank/DDBJ whole genome shotgun (WGS) entry which is preliminary data.</text>
</comment>
<dbReference type="RefSeq" id="WP_139572908.1">
    <property type="nucleotide sequence ID" value="NZ_VDMA02000002.1"/>
</dbReference>
<gene>
    <name evidence="2" type="ORF">FH610_004025</name>
</gene>
<dbReference type="Proteomes" id="UP000313066">
    <property type="component" value="Unassembled WGS sequence"/>
</dbReference>
<protein>
    <submittedName>
        <fullName evidence="2">Uncharacterized protein</fullName>
    </submittedName>
</protein>
<dbReference type="AlphaFoldDB" id="A0A5N6C330"/>
<keyword evidence="1" id="KW-0732">Signal</keyword>
<reference evidence="2 3" key="1">
    <citation type="submission" date="2019-10" db="EMBL/GenBank/DDBJ databases">
        <title>Nonomuraea sp. nov., isolated from Phyllanthus amarus.</title>
        <authorList>
            <person name="Klykleung N."/>
            <person name="Tanasupawat S."/>
        </authorList>
    </citation>
    <scope>NUCLEOTIDE SEQUENCE [LARGE SCALE GENOMIC DNA]</scope>
    <source>
        <strain evidence="2 3">CR1-09</strain>
    </source>
</reference>
<keyword evidence="3" id="KW-1185">Reference proteome</keyword>
<organism evidence="2 3">
    <name type="scientific">Microbispora catharanthi</name>
    <dbReference type="NCBI Taxonomy" id="1712871"/>
    <lineage>
        <taxon>Bacteria</taxon>
        <taxon>Bacillati</taxon>
        <taxon>Actinomycetota</taxon>
        <taxon>Actinomycetes</taxon>
        <taxon>Streptosporangiales</taxon>
        <taxon>Streptosporangiaceae</taxon>
        <taxon>Microbispora</taxon>
    </lineage>
</organism>
<dbReference type="SUPFAM" id="SSF49498">
    <property type="entry name" value="alpha-Amylase inhibitor tendamistat"/>
    <property type="match status" value="1"/>
</dbReference>
<dbReference type="InterPro" id="IPR036379">
    <property type="entry name" value="A-amylase_inhib_sf"/>
</dbReference>
<feature type="chain" id="PRO_5024370336" evidence="1">
    <location>
        <begin position="33"/>
        <end position="106"/>
    </location>
</feature>